<dbReference type="PATRIC" id="fig|1073377.4.peg.4411"/>
<proteinExistence type="predicted"/>
<keyword evidence="5" id="KW-1185">Reference proteome</keyword>
<feature type="domain" description="N-acetyltransferase" evidence="3">
    <location>
        <begin position="3"/>
        <end position="161"/>
    </location>
</feature>
<comment type="caution">
    <text evidence="4">The sequence shown here is derived from an EMBL/GenBank/DDBJ whole genome shotgun (WGS) entry which is preliminary data.</text>
</comment>
<evidence type="ECO:0000256" key="2">
    <source>
        <dbReference type="ARBA" id="ARBA00023315"/>
    </source>
</evidence>
<dbReference type="GO" id="GO:0016747">
    <property type="term" value="F:acyltransferase activity, transferring groups other than amino-acyl groups"/>
    <property type="evidence" value="ECO:0007669"/>
    <property type="project" value="InterPro"/>
</dbReference>
<dbReference type="Proteomes" id="UP000005149">
    <property type="component" value="Unassembled WGS sequence"/>
</dbReference>
<dbReference type="InterPro" id="IPR000182">
    <property type="entry name" value="GNAT_dom"/>
</dbReference>
<name>K1JGI7_9GAMM</name>
<keyword evidence="2" id="KW-0012">Acyltransferase</keyword>
<dbReference type="Gene3D" id="3.40.630.30">
    <property type="match status" value="1"/>
</dbReference>
<dbReference type="AlphaFoldDB" id="K1JGI7"/>
<dbReference type="RefSeq" id="WP_005309349.1">
    <property type="nucleotide sequence ID" value="NZ_JDWD01000205.1"/>
</dbReference>
<organism evidence="4 5">
    <name type="scientific">Aeromonas dhakensis</name>
    <dbReference type="NCBI Taxonomy" id="196024"/>
    <lineage>
        <taxon>Bacteria</taxon>
        <taxon>Pseudomonadati</taxon>
        <taxon>Pseudomonadota</taxon>
        <taxon>Gammaproteobacteria</taxon>
        <taxon>Aeromonadales</taxon>
        <taxon>Aeromonadaceae</taxon>
        <taxon>Aeromonas</taxon>
    </lineage>
</organism>
<dbReference type="EMBL" id="AGWR01000042">
    <property type="protein sequence ID" value="EKB25693.1"/>
    <property type="molecule type" value="Genomic_DNA"/>
</dbReference>
<dbReference type="CDD" id="cd04301">
    <property type="entry name" value="NAT_SF"/>
    <property type="match status" value="1"/>
</dbReference>
<evidence type="ECO:0000256" key="1">
    <source>
        <dbReference type="ARBA" id="ARBA00022679"/>
    </source>
</evidence>
<dbReference type="InterPro" id="IPR016181">
    <property type="entry name" value="Acyl_CoA_acyltransferase"/>
</dbReference>
<gene>
    <name evidence="4" type="ORF">HMPREF1171_04347</name>
</gene>
<dbReference type="PANTHER" id="PTHR43877">
    <property type="entry name" value="AMINOALKYLPHOSPHONATE N-ACETYLTRANSFERASE-RELATED-RELATED"/>
    <property type="match status" value="1"/>
</dbReference>
<protein>
    <recommendedName>
        <fullName evidence="3">N-acetyltransferase domain-containing protein</fullName>
    </recommendedName>
</protein>
<accession>K1JGI7</accession>
<dbReference type="Pfam" id="PF00583">
    <property type="entry name" value="Acetyltransf_1"/>
    <property type="match status" value="1"/>
</dbReference>
<keyword evidence="1" id="KW-0808">Transferase</keyword>
<dbReference type="PROSITE" id="PS51186">
    <property type="entry name" value="GNAT"/>
    <property type="match status" value="1"/>
</dbReference>
<evidence type="ECO:0000259" key="3">
    <source>
        <dbReference type="PROSITE" id="PS51186"/>
    </source>
</evidence>
<evidence type="ECO:0000313" key="4">
    <source>
        <dbReference type="EMBL" id="EKB25693.1"/>
    </source>
</evidence>
<dbReference type="InterPro" id="IPR050832">
    <property type="entry name" value="Bact_Acetyltransf"/>
</dbReference>
<dbReference type="SUPFAM" id="SSF55729">
    <property type="entry name" value="Acyl-CoA N-acyltransferases (Nat)"/>
    <property type="match status" value="1"/>
</dbReference>
<evidence type="ECO:0000313" key="5">
    <source>
        <dbReference type="Proteomes" id="UP000005149"/>
    </source>
</evidence>
<dbReference type="HOGENOM" id="CLU_099453_0_0_6"/>
<sequence length="176" mass="19083">MPTELRQLQASDAPALQRLFELAPAYQAAISHAPLCAQAAEEALTACPPTLPFSKRVIGCWEAGKLTAVLDLLRGYPEPTTAYLGLLLVGEPWQGAGRGQALYLHACTLARAWGATRLRLSVIASNEVALSFWQRRGFTECYRRELAGYRAEVIVLERAIDPAPSGHAPSLSPLTD</sequence>
<reference evidence="4 5" key="1">
    <citation type="submission" date="2012-06" db="EMBL/GenBank/DDBJ databases">
        <title>The Genome Sequence of Aeromonas hydrophila SSU.</title>
        <authorList>
            <consortium name="The Broad Institute Genome Sequencing Platform"/>
            <person name="Earl A."/>
            <person name="Ward D."/>
            <person name="Feldgarden M."/>
            <person name="Gevers D."/>
            <person name="Chopra A."/>
            <person name="Walker B."/>
            <person name="Young S.K."/>
            <person name="Zeng Q."/>
            <person name="Gargeya S."/>
            <person name="Fitzgerald M."/>
            <person name="Haas B."/>
            <person name="Abouelleil A."/>
            <person name="Alvarado L."/>
            <person name="Arachchi H.M."/>
            <person name="Berlin A.M."/>
            <person name="Chapman S.B."/>
            <person name="Goldberg J."/>
            <person name="Griggs A."/>
            <person name="Gujja S."/>
            <person name="Hansen M."/>
            <person name="Howarth C."/>
            <person name="Imamovic A."/>
            <person name="Larimer J."/>
            <person name="McCowan C."/>
            <person name="Montmayeur A."/>
            <person name="Murphy C."/>
            <person name="Neiman D."/>
            <person name="Pearson M."/>
            <person name="Priest M."/>
            <person name="Roberts A."/>
            <person name="Saif S."/>
            <person name="Shea T."/>
            <person name="Sisk P."/>
            <person name="Sykes S."/>
            <person name="Wortman J."/>
            <person name="Nusbaum C."/>
            <person name="Birren B."/>
        </authorList>
    </citation>
    <scope>NUCLEOTIDE SEQUENCE [LARGE SCALE GENOMIC DNA]</scope>
    <source>
        <strain evidence="4 5">SSU</strain>
    </source>
</reference>